<evidence type="ECO:0000313" key="1">
    <source>
        <dbReference type="EMBL" id="KAA5536146.1"/>
    </source>
</evidence>
<dbReference type="AlphaFoldDB" id="A0A5M6CMB0"/>
<gene>
    <name evidence="1" type="ORF">F0919_00295</name>
</gene>
<organism evidence="1 2">
    <name type="scientific">Taibaiella lutea</name>
    <dbReference type="NCBI Taxonomy" id="2608001"/>
    <lineage>
        <taxon>Bacteria</taxon>
        <taxon>Pseudomonadati</taxon>
        <taxon>Bacteroidota</taxon>
        <taxon>Chitinophagia</taxon>
        <taxon>Chitinophagales</taxon>
        <taxon>Chitinophagaceae</taxon>
        <taxon>Taibaiella</taxon>
    </lineage>
</organism>
<proteinExistence type="predicted"/>
<accession>A0A5M6CMB0</accession>
<comment type="caution">
    <text evidence="1">The sequence shown here is derived from an EMBL/GenBank/DDBJ whole genome shotgun (WGS) entry which is preliminary data.</text>
</comment>
<dbReference type="EMBL" id="VWSH01000001">
    <property type="protein sequence ID" value="KAA5536146.1"/>
    <property type="molecule type" value="Genomic_DNA"/>
</dbReference>
<keyword evidence="2" id="KW-1185">Reference proteome</keyword>
<dbReference type="Proteomes" id="UP000323632">
    <property type="component" value="Unassembled WGS sequence"/>
</dbReference>
<dbReference type="RefSeq" id="WP_150030719.1">
    <property type="nucleotide sequence ID" value="NZ_VWSH01000001.1"/>
</dbReference>
<name>A0A5M6CMB0_9BACT</name>
<protein>
    <submittedName>
        <fullName evidence="1">Uncharacterized protein</fullName>
    </submittedName>
</protein>
<sequence length="469" mass="49466">MTTNANSVTSGQYLQLLLALQQCNLDGVSPTFDYQDWVAFLQAVYQQMGYTNTAADFVTAINQVWGSLVVGPTMLNVVTALTNSVGQQSFTAAVVQPLIDGLLATFLIRNTFSDTGGVHDGVHWVSPDIINYGTTTLTVAQAVSSMGSYINGTFTDGQSNNMYVRAQNIGPNAASGYVTLFAVPSSLLLTPQSWLPCQISQPSSLENFYDQGNLAQIQPGEVCLNTTAFNYSGSPGGGHFCLIALASGANGMPFPIPDNFPTNAGLAGWVLDNPNVAQRNMDYGAVSGTTGTMNATVGNNNDIATTFVVTLTPGPGNTFPAGTTVSASITDTRAPYAPPVQQWAAGGISFYNLVIPPNINGASDSPLINMTLTIQLPVGASFSGTSPILVTYYQVPTNQNDDLELALIRNIKLPDPAQLPQEVKIAARGAAIGNQVPQAMKVYVTDIFANEDEDGTPLLLLGACQFTFS</sequence>
<evidence type="ECO:0000313" key="2">
    <source>
        <dbReference type="Proteomes" id="UP000323632"/>
    </source>
</evidence>
<reference evidence="1 2" key="1">
    <citation type="submission" date="2019-09" db="EMBL/GenBank/DDBJ databases">
        <title>Genome sequence and assembly of Taibaiella sp.</title>
        <authorList>
            <person name="Chhetri G."/>
        </authorList>
    </citation>
    <scope>NUCLEOTIDE SEQUENCE [LARGE SCALE GENOMIC DNA]</scope>
    <source>
        <strain evidence="1 2">KVB11</strain>
    </source>
</reference>